<keyword evidence="4" id="KW-0106">Calcium</keyword>
<evidence type="ECO:0000256" key="3">
    <source>
        <dbReference type="ARBA" id="ARBA00022737"/>
    </source>
</evidence>
<feature type="domain" description="EF-hand" evidence="6">
    <location>
        <begin position="46"/>
        <end position="81"/>
    </location>
</feature>
<organism evidence="7 8">
    <name type="scientific">Magallana gigas</name>
    <name type="common">Pacific oyster</name>
    <name type="synonym">Crassostrea gigas</name>
    <dbReference type="NCBI Taxonomy" id="29159"/>
    <lineage>
        <taxon>Eukaryota</taxon>
        <taxon>Metazoa</taxon>
        <taxon>Spiralia</taxon>
        <taxon>Lophotrochozoa</taxon>
        <taxon>Mollusca</taxon>
        <taxon>Bivalvia</taxon>
        <taxon>Autobranchia</taxon>
        <taxon>Pteriomorphia</taxon>
        <taxon>Ostreida</taxon>
        <taxon>Ostreoidea</taxon>
        <taxon>Ostreidae</taxon>
        <taxon>Magallana</taxon>
    </lineage>
</organism>
<sequence length="142" mass="16838">MSLDFKDKQGGKRYGALRKKQEDELDEVNRDFLDGDTYKDVEDLEEKLNEYKEKFMEYDLDNSGDIDIMELKQMMEKLGQAKTHLELKKMIAEIDTTNSGTIHYPEFLNMMLGKKSSILKMICHRKWKYQHIEPDVCNDMIM</sequence>
<dbReference type="EnsemblMetazoa" id="G16847.1">
    <property type="protein sequence ID" value="G16847.1:cds"/>
    <property type="gene ID" value="G16847"/>
</dbReference>
<dbReference type="InterPro" id="IPR049025">
    <property type="entry name" value="AIF-1_EF_pair"/>
</dbReference>
<dbReference type="GO" id="GO:0005884">
    <property type="term" value="C:actin filament"/>
    <property type="evidence" value="ECO:0007669"/>
    <property type="project" value="TreeGrafter"/>
</dbReference>
<dbReference type="GO" id="GO:0097178">
    <property type="term" value="P:ruffle assembly"/>
    <property type="evidence" value="ECO:0007669"/>
    <property type="project" value="TreeGrafter"/>
</dbReference>
<protein>
    <submittedName>
        <fullName evidence="7">Allograft inflammatory factor 1</fullName>
    </submittedName>
</protein>
<dbReference type="InterPro" id="IPR002048">
    <property type="entry name" value="EF_hand_dom"/>
</dbReference>
<dbReference type="CDD" id="cd00051">
    <property type="entry name" value="EFh"/>
    <property type="match status" value="1"/>
</dbReference>
<dbReference type="InterPro" id="IPR018247">
    <property type="entry name" value="EF_Hand_1_Ca_BS"/>
</dbReference>
<proteinExistence type="predicted"/>
<dbReference type="Gene3D" id="1.10.238.10">
    <property type="entry name" value="EF-hand"/>
    <property type="match status" value="1"/>
</dbReference>
<dbReference type="GO" id="GO:0051017">
    <property type="term" value="P:actin filament bundle assembly"/>
    <property type="evidence" value="ECO:0007669"/>
    <property type="project" value="TreeGrafter"/>
</dbReference>
<dbReference type="Proteomes" id="UP000005408">
    <property type="component" value="Unassembled WGS sequence"/>
</dbReference>
<dbReference type="GO" id="GO:0005509">
    <property type="term" value="F:calcium ion binding"/>
    <property type="evidence" value="ECO:0007669"/>
    <property type="project" value="InterPro"/>
</dbReference>
<dbReference type="SUPFAM" id="SSF47473">
    <property type="entry name" value="EF-hand"/>
    <property type="match status" value="1"/>
</dbReference>
<keyword evidence="5" id="KW-0175">Coiled coil</keyword>
<dbReference type="PROSITE" id="PS00018">
    <property type="entry name" value="EF_HAND_1"/>
    <property type="match status" value="1"/>
</dbReference>
<dbReference type="InterPro" id="IPR042433">
    <property type="entry name" value="AIF1/AIF1L"/>
</dbReference>
<evidence type="ECO:0000256" key="1">
    <source>
        <dbReference type="ARBA" id="ARBA00004599"/>
    </source>
</evidence>
<dbReference type="GO" id="GO:0051015">
    <property type="term" value="F:actin filament binding"/>
    <property type="evidence" value="ECO:0007669"/>
    <property type="project" value="TreeGrafter"/>
</dbReference>
<dbReference type="PROSITE" id="PS50222">
    <property type="entry name" value="EF_HAND_2"/>
    <property type="match status" value="2"/>
</dbReference>
<dbReference type="FunFam" id="1.10.238.10:FF:000178">
    <property type="entry name" value="Calmodulin-2 A"/>
    <property type="match status" value="1"/>
</dbReference>
<dbReference type="AlphaFoldDB" id="A0A8W8J351"/>
<keyword evidence="2" id="KW-0479">Metal-binding</keyword>
<evidence type="ECO:0000313" key="8">
    <source>
        <dbReference type="Proteomes" id="UP000005408"/>
    </source>
</evidence>
<accession>A0A8W8J351</accession>
<evidence type="ECO:0000256" key="4">
    <source>
        <dbReference type="ARBA" id="ARBA00022837"/>
    </source>
</evidence>
<evidence type="ECO:0000256" key="2">
    <source>
        <dbReference type="ARBA" id="ARBA00022723"/>
    </source>
</evidence>
<evidence type="ECO:0000313" key="7">
    <source>
        <dbReference type="EnsemblMetazoa" id="G16847.1:cds"/>
    </source>
</evidence>
<reference evidence="7" key="1">
    <citation type="submission" date="2022-08" db="UniProtKB">
        <authorList>
            <consortium name="EnsemblMetazoa"/>
        </authorList>
    </citation>
    <scope>IDENTIFICATION</scope>
    <source>
        <strain evidence="7">05x7-T-G4-1.051#20</strain>
    </source>
</reference>
<dbReference type="GO" id="GO:0032587">
    <property type="term" value="C:ruffle membrane"/>
    <property type="evidence" value="ECO:0007669"/>
    <property type="project" value="UniProtKB-SubCell"/>
</dbReference>
<dbReference type="PANTHER" id="PTHR10356:SF0">
    <property type="entry name" value="CALCIUM-BINDING PROTEIN B"/>
    <property type="match status" value="1"/>
</dbReference>
<comment type="subcellular location">
    <subcellularLocation>
        <location evidence="1">Cell projection</location>
        <location evidence="1">Ruffle membrane</location>
        <topology evidence="1">Peripheral membrane protein</topology>
        <orientation evidence="1">Cytoplasmic side</orientation>
    </subcellularLocation>
</comment>
<dbReference type="Pfam" id="PF21008">
    <property type="entry name" value="AIF-1"/>
    <property type="match status" value="1"/>
</dbReference>
<name>A0A8W8J351_MAGGI</name>
<evidence type="ECO:0000259" key="6">
    <source>
        <dbReference type="PROSITE" id="PS50222"/>
    </source>
</evidence>
<feature type="domain" description="EF-hand" evidence="6">
    <location>
        <begin position="82"/>
        <end position="117"/>
    </location>
</feature>
<keyword evidence="3" id="KW-0677">Repeat</keyword>
<evidence type="ECO:0000256" key="5">
    <source>
        <dbReference type="SAM" id="Coils"/>
    </source>
</evidence>
<keyword evidence="8" id="KW-1185">Reference proteome</keyword>
<dbReference type="PANTHER" id="PTHR10356">
    <property type="entry name" value="ALLOGRAFT INFLAMMATORY FACTOR-1"/>
    <property type="match status" value="1"/>
</dbReference>
<dbReference type="SMART" id="SM00054">
    <property type="entry name" value="EFh"/>
    <property type="match status" value="2"/>
</dbReference>
<feature type="coiled-coil region" evidence="5">
    <location>
        <begin position="41"/>
        <end position="88"/>
    </location>
</feature>
<dbReference type="InterPro" id="IPR011992">
    <property type="entry name" value="EF-hand-dom_pair"/>
</dbReference>